<comment type="similarity">
    <text evidence="1">Belongs to the peroxiredoxin family. AhpC/Prx1 subfamily.</text>
</comment>
<dbReference type="GO" id="GO:0042744">
    <property type="term" value="P:hydrogen peroxide catabolic process"/>
    <property type="evidence" value="ECO:0007669"/>
    <property type="project" value="TreeGrafter"/>
</dbReference>
<reference evidence="7" key="1">
    <citation type="submission" date="2021-05" db="EMBL/GenBank/DDBJ databases">
        <authorList>
            <person name="Alioto T."/>
            <person name="Alioto T."/>
            <person name="Gomez Garrido J."/>
        </authorList>
    </citation>
    <scope>NUCLEOTIDE SEQUENCE</scope>
</reference>
<evidence type="ECO:0000259" key="6">
    <source>
        <dbReference type="PROSITE" id="PS51352"/>
    </source>
</evidence>
<evidence type="ECO:0000256" key="3">
    <source>
        <dbReference type="ARBA" id="ARBA00023002"/>
    </source>
</evidence>
<evidence type="ECO:0000256" key="4">
    <source>
        <dbReference type="ARBA" id="ARBA00049091"/>
    </source>
</evidence>
<organism evidence="7">
    <name type="scientific">Cacopsylla melanoneura</name>
    <dbReference type="NCBI Taxonomy" id="428564"/>
    <lineage>
        <taxon>Eukaryota</taxon>
        <taxon>Metazoa</taxon>
        <taxon>Ecdysozoa</taxon>
        <taxon>Arthropoda</taxon>
        <taxon>Hexapoda</taxon>
        <taxon>Insecta</taxon>
        <taxon>Pterygota</taxon>
        <taxon>Neoptera</taxon>
        <taxon>Paraneoptera</taxon>
        <taxon>Hemiptera</taxon>
        <taxon>Sternorrhyncha</taxon>
        <taxon>Psylloidea</taxon>
        <taxon>Psyllidae</taxon>
        <taxon>Psyllinae</taxon>
        <taxon>Cacopsylla</taxon>
    </lineage>
</organism>
<proteinExistence type="inferred from homology"/>
<name>A0A8D8S1G1_9HEMI</name>
<dbReference type="InterPro" id="IPR050217">
    <property type="entry name" value="Peroxiredoxin"/>
</dbReference>
<dbReference type="GO" id="GO:0006979">
    <property type="term" value="P:response to oxidative stress"/>
    <property type="evidence" value="ECO:0007669"/>
    <property type="project" value="TreeGrafter"/>
</dbReference>
<dbReference type="CDD" id="cd03015">
    <property type="entry name" value="PRX_Typ2cys"/>
    <property type="match status" value="1"/>
</dbReference>
<accession>A0A8D8S1G1</accession>
<evidence type="ECO:0000256" key="2">
    <source>
        <dbReference type="ARBA" id="ARBA00013017"/>
    </source>
</evidence>
<dbReference type="InterPro" id="IPR036249">
    <property type="entry name" value="Thioredoxin-like_sf"/>
</dbReference>
<keyword evidence="3" id="KW-0560">Oxidoreductase</keyword>
<dbReference type="EMBL" id="HBUF01369431">
    <property type="protein sequence ID" value="CAG6725379.1"/>
    <property type="molecule type" value="Transcribed_RNA"/>
</dbReference>
<dbReference type="Gene3D" id="3.40.30.10">
    <property type="entry name" value="Glutaredoxin"/>
    <property type="match status" value="1"/>
</dbReference>
<dbReference type="Pfam" id="PF00578">
    <property type="entry name" value="AhpC-TSA"/>
    <property type="match status" value="1"/>
</dbReference>
<dbReference type="EC" id="1.11.1.24" evidence="2"/>
<dbReference type="PANTHER" id="PTHR10681:SF128">
    <property type="entry name" value="THIOREDOXIN-DEPENDENT PEROXIDE REDUCTASE, MITOCHONDRIAL"/>
    <property type="match status" value="1"/>
</dbReference>
<dbReference type="GO" id="GO:0033554">
    <property type="term" value="P:cellular response to stress"/>
    <property type="evidence" value="ECO:0007669"/>
    <property type="project" value="TreeGrafter"/>
</dbReference>
<protein>
    <recommendedName>
        <fullName evidence="2">thioredoxin-dependent peroxiredoxin</fullName>
        <ecNumber evidence="2">1.11.1.24</ecNumber>
    </recommendedName>
</protein>
<dbReference type="GO" id="GO:0005829">
    <property type="term" value="C:cytosol"/>
    <property type="evidence" value="ECO:0007669"/>
    <property type="project" value="TreeGrafter"/>
</dbReference>
<feature type="region of interest" description="Disordered" evidence="5">
    <location>
        <begin position="168"/>
        <end position="188"/>
    </location>
</feature>
<dbReference type="EMBL" id="HBUF01192195">
    <property type="protein sequence ID" value="CAG6658739.1"/>
    <property type="molecule type" value="Transcribed_RNA"/>
</dbReference>
<evidence type="ECO:0000256" key="1">
    <source>
        <dbReference type="ARBA" id="ARBA00009796"/>
    </source>
</evidence>
<feature type="compositionally biased region" description="Basic residues" evidence="5">
    <location>
        <begin position="75"/>
        <end position="91"/>
    </location>
</feature>
<evidence type="ECO:0000313" key="7">
    <source>
        <dbReference type="EMBL" id="CAG6658739.1"/>
    </source>
</evidence>
<feature type="domain" description="Thioredoxin" evidence="6">
    <location>
        <begin position="327"/>
        <end position="491"/>
    </location>
</feature>
<dbReference type="GO" id="GO:0008379">
    <property type="term" value="F:thioredoxin peroxidase activity"/>
    <property type="evidence" value="ECO:0007669"/>
    <property type="project" value="TreeGrafter"/>
</dbReference>
<feature type="region of interest" description="Disordered" evidence="5">
    <location>
        <begin position="72"/>
        <end position="105"/>
    </location>
</feature>
<dbReference type="SUPFAM" id="SSF52833">
    <property type="entry name" value="Thioredoxin-like"/>
    <property type="match status" value="1"/>
</dbReference>
<evidence type="ECO:0000256" key="5">
    <source>
        <dbReference type="SAM" id="MobiDB-lite"/>
    </source>
</evidence>
<dbReference type="PROSITE" id="PS51352">
    <property type="entry name" value="THIOREDOXIN_2"/>
    <property type="match status" value="1"/>
</dbReference>
<dbReference type="AlphaFoldDB" id="A0A8D8S1G1"/>
<dbReference type="InterPro" id="IPR013766">
    <property type="entry name" value="Thioredoxin_domain"/>
</dbReference>
<dbReference type="PANTHER" id="PTHR10681">
    <property type="entry name" value="THIOREDOXIN PEROXIDASE"/>
    <property type="match status" value="1"/>
</dbReference>
<sequence>MSEAMSQDEDHQGVIKSHMITMNNAQSSADTMYIVHHVPEDQIDQMHQQLGHNPSDDQVIEMNEFIQLKQDVRTKSKGKSRLHRTGYKKIKREVSDSPNKNSRHKNFSDAWLSSSVFKHWLERHPTSNTKAICKVCNKVLLAGKSELLKHGASKKHLQFMQASNGWKQDACDQANENEGNDVSSDRDSNGFDEEWLEDPLFRDWVSSHPDSPYKAFCKACNKVLLATKTHLIKHRQQKKHRECMRTSGLDESVDISAAAMDTFDDNEVDEAPEYTLEEDNEEPAESHNSETPYKVFRVKPTRPTSTPYTSSAGGKLPTVEEEMSCQAIVTQTAPSWKGKAVVNGHVREISLSDYKGRYLVMFFYPQDFSTVCSTEILALGDVLSAFRVINCEIVAVSVDSHLAHLAWTKTLTGSSGGSRPAIDASRIVPLLSDSTHSISKTYGCYQPSVGHSLRAYYIIDKRGCLRAMSVSDIQVGRNLKEILRLVEAFQLVDSTDTQCPVNWTTGQPSVKVAL</sequence>
<dbReference type="EMBL" id="HBUF01369430">
    <property type="protein sequence ID" value="CAG6725378.1"/>
    <property type="molecule type" value="Transcribed_RNA"/>
</dbReference>
<comment type="catalytic activity">
    <reaction evidence="4">
        <text>a hydroperoxide + [thioredoxin]-dithiol = an alcohol + [thioredoxin]-disulfide + H2O</text>
        <dbReference type="Rhea" id="RHEA:62620"/>
        <dbReference type="Rhea" id="RHEA-COMP:10698"/>
        <dbReference type="Rhea" id="RHEA-COMP:10700"/>
        <dbReference type="ChEBI" id="CHEBI:15377"/>
        <dbReference type="ChEBI" id="CHEBI:29950"/>
        <dbReference type="ChEBI" id="CHEBI:30879"/>
        <dbReference type="ChEBI" id="CHEBI:35924"/>
        <dbReference type="ChEBI" id="CHEBI:50058"/>
        <dbReference type="EC" id="1.11.1.24"/>
    </reaction>
</comment>
<dbReference type="GO" id="GO:0045454">
    <property type="term" value="P:cell redox homeostasis"/>
    <property type="evidence" value="ECO:0007669"/>
    <property type="project" value="TreeGrafter"/>
</dbReference>
<dbReference type="EMBL" id="HBUF01012436">
    <property type="protein sequence ID" value="CAG6608631.1"/>
    <property type="molecule type" value="Transcribed_RNA"/>
</dbReference>
<dbReference type="InterPro" id="IPR000866">
    <property type="entry name" value="AhpC/TSA"/>
</dbReference>